<dbReference type="SUPFAM" id="SSF64182">
    <property type="entry name" value="DHH phosphoesterases"/>
    <property type="match status" value="1"/>
</dbReference>
<protein>
    <submittedName>
        <fullName evidence="2">Phosphoesterase</fullName>
    </submittedName>
</protein>
<dbReference type="Gene3D" id="3.90.1640.10">
    <property type="entry name" value="inorganic pyrophosphatase (n-terminal core)"/>
    <property type="match status" value="1"/>
</dbReference>
<dbReference type="EMBL" id="DSUH01000191">
    <property type="protein sequence ID" value="HGU32792.1"/>
    <property type="molecule type" value="Genomic_DNA"/>
</dbReference>
<comment type="caution">
    <text evidence="2">The sequence shown here is derived from an EMBL/GenBank/DDBJ whole genome shotgun (WGS) entry which is preliminary data.</text>
</comment>
<dbReference type="AlphaFoldDB" id="A0A7C4RRI8"/>
<dbReference type="InterPro" id="IPR038763">
    <property type="entry name" value="DHH_sf"/>
</dbReference>
<dbReference type="InterPro" id="IPR051319">
    <property type="entry name" value="Oligoribo/pAp-PDE_c-di-AMP_PDE"/>
</dbReference>
<dbReference type="InterPro" id="IPR001667">
    <property type="entry name" value="DDH_dom"/>
</dbReference>
<gene>
    <name evidence="2" type="ORF">ENS29_08050</name>
</gene>
<organism evidence="2">
    <name type="scientific">Desulfatirhabdium butyrativorans</name>
    <dbReference type="NCBI Taxonomy" id="340467"/>
    <lineage>
        <taxon>Bacteria</taxon>
        <taxon>Pseudomonadati</taxon>
        <taxon>Thermodesulfobacteriota</taxon>
        <taxon>Desulfobacteria</taxon>
        <taxon>Desulfobacterales</taxon>
        <taxon>Desulfatirhabdiaceae</taxon>
        <taxon>Desulfatirhabdium</taxon>
    </lineage>
</organism>
<evidence type="ECO:0000313" key="2">
    <source>
        <dbReference type="EMBL" id="HGU32792.1"/>
    </source>
</evidence>
<dbReference type="PANTHER" id="PTHR47618:SF1">
    <property type="entry name" value="BIFUNCTIONAL OLIGORIBONUCLEASE AND PAP PHOSPHATASE NRNA"/>
    <property type="match status" value="1"/>
</dbReference>
<proteinExistence type="predicted"/>
<name>A0A7C4RRI8_9BACT</name>
<dbReference type="PANTHER" id="PTHR47618">
    <property type="entry name" value="BIFUNCTIONAL OLIGORIBONUCLEASE AND PAP PHOSPHATASE NRNA"/>
    <property type="match status" value="1"/>
</dbReference>
<feature type="domain" description="DDH" evidence="1">
    <location>
        <begin position="22"/>
        <end position="158"/>
    </location>
</feature>
<accession>A0A7C4RRI8</accession>
<sequence length="343" mass="38854">MKRLAQEKLNRLLACFDSEDRVLIVINADPDAIASAMAIKRLLWRKVASVLIAHVNRIERPDNLTMIQKLGLKLLPFGNLDVAAFSKTVLVDSQPDHHEAFGRIERFCAVIDHHPKTHFDADYVDIRPEYGATASMMTEYLQASGLAVSAKLAAGLLYAIKTDTRNFERQAIEADLKAFQFLFKRANLPLVRKIESSEIRPEFLRYFRYALQTYRMRHGKVFIHLADVTHADVCVLVADFFMKVQTVSWTIVSGLCQDRLTVIFRNDGIRKNAGSLAQKAFGAFGSAGGHKSMARAEIPLRQLEHLIERPTDTRIIRWVMERVDGKGSGRTEEGKRTMEEQPS</sequence>
<evidence type="ECO:0000259" key="1">
    <source>
        <dbReference type="Pfam" id="PF01368"/>
    </source>
</evidence>
<reference evidence="2" key="1">
    <citation type="journal article" date="2020" name="mSystems">
        <title>Genome- and Community-Level Interaction Insights into Carbon Utilization and Element Cycling Functions of Hydrothermarchaeota in Hydrothermal Sediment.</title>
        <authorList>
            <person name="Zhou Z."/>
            <person name="Liu Y."/>
            <person name="Xu W."/>
            <person name="Pan J."/>
            <person name="Luo Z.H."/>
            <person name="Li M."/>
        </authorList>
    </citation>
    <scope>NUCLEOTIDE SEQUENCE [LARGE SCALE GENOMIC DNA]</scope>
    <source>
        <strain evidence="2">SpSt-477</strain>
    </source>
</reference>
<dbReference type="Pfam" id="PF01368">
    <property type="entry name" value="DHH"/>
    <property type="match status" value="1"/>
</dbReference>